<protein>
    <submittedName>
        <fullName evidence="1">Uncharacterized protein</fullName>
    </submittedName>
</protein>
<evidence type="ECO:0000313" key="2">
    <source>
        <dbReference type="Proteomes" id="UP000656042"/>
    </source>
</evidence>
<name>A0A8J3FQ62_9ACTN</name>
<proteinExistence type="predicted"/>
<dbReference type="AlphaFoldDB" id="A0A8J3FQ62"/>
<comment type="caution">
    <text evidence="1">The sequence shown here is derived from an EMBL/GenBank/DDBJ whole genome shotgun (WGS) entry which is preliminary data.</text>
</comment>
<dbReference type="EMBL" id="BMMX01000027">
    <property type="protein sequence ID" value="GGL07276.1"/>
    <property type="molecule type" value="Genomic_DNA"/>
</dbReference>
<reference evidence="1" key="2">
    <citation type="submission" date="2020-09" db="EMBL/GenBank/DDBJ databases">
        <authorList>
            <person name="Sun Q."/>
            <person name="Zhou Y."/>
        </authorList>
    </citation>
    <scope>NUCLEOTIDE SEQUENCE</scope>
    <source>
        <strain evidence="1">CGMCC 4.7299</strain>
    </source>
</reference>
<dbReference type="Proteomes" id="UP000656042">
    <property type="component" value="Unassembled WGS sequence"/>
</dbReference>
<sequence>MTGNDTWLGTRATVAGCNLPVTNARRGLDPEFDNGNTRDAMWRTPREAEYCDPWRGSAGPPWQWAHMQKLEEIVVRQLLCDR</sequence>
<organism evidence="1 2">
    <name type="scientific">Mangrovihabitans endophyticus</name>
    <dbReference type="NCBI Taxonomy" id="1751298"/>
    <lineage>
        <taxon>Bacteria</taxon>
        <taxon>Bacillati</taxon>
        <taxon>Actinomycetota</taxon>
        <taxon>Actinomycetes</taxon>
        <taxon>Micromonosporales</taxon>
        <taxon>Micromonosporaceae</taxon>
        <taxon>Mangrovihabitans</taxon>
    </lineage>
</organism>
<gene>
    <name evidence="1" type="ORF">GCM10012284_46910</name>
</gene>
<evidence type="ECO:0000313" key="1">
    <source>
        <dbReference type="EMBL" id="GGL07276.1"/>
    </source>
</evidence>
<accession>A0A8J3FQ62</accession>
<keyword evidence="2" id="KW-1185">Reference proteome</keyword>
<reference evidence="1" key="1">
    <citation type="journal article" date="2014" name="Int. J. Syst. Evol. Microbiol.">
        <title>Complete genome sequence of Corynebacterium casei LMG S-19264T (=DSM 44701T), isolated from a smear-ripened cheese.</title>
        <authorList>
            <consortium name="US DOE Joint Genome Institute (JGI-PGF)"/>
            <person name="Walter F."/>
            <person name="Albersmeier A."/>
            <person name="Kalinowski J."/>
            <person name="Ruckert C."/>
        </authorList>
    </citation>
    <scope>NUCLEOTIDE SEQUENCE</scope>
    <source>
        <strain evidence="1">CGMCC 4.7299</strain>
    </source>
</reference>